<name>A1RVI5_PYRIL</name>
<feature type="domain" description="Putative phage metallopeptidase" evidence="1">
    <location>
        <begin position="5"/>
        <end position="112"/>
    </location>
</feature>
<dbReference type="Pfam" id="PF18894">
    <property type="entry name" value="PhageMetallopep"/>
    <property type="match status" value="1"/>
</dbReference>
<dbReference type="Proteomes" id="UP000002595">
    <property type="component" value="Chromosome"/>
</dbReference>
<evidence type="ECO:0000313" key="2">
    <source>
        <dbReference type="EMBL" id="ABL88967.1"/>
    </source>
</evidence>
<dbReference type="EMBL" id="CP000504">
    <property type="protein sequence ID" value="ABL88967.1"/>
    <property type="molecule type" value="Genomic_DNA"/>
</dbReference>
<dbReference type="AlphaFoldDB" id="A1RVI5"/>
<dbReference type="InterPro" id="IPR043998">
    <property type="entry name" value="Put_Metallopep"/>
</dbReference>
<evidence type="ECO:0000313" key="3">
    <source>
        <dbReference type="Proteomes" id="UP000002595"/>
    </source>
</evidence>
<dbReference type="OrthoDB" id="26976at2157"/>
<proteinExistence type="predicted"/>
<dbReference type="GeneID" id="4618141"/>
<gene>
    <name evidence="2" type="ordered locus">Pisl_1819</name>
</gene>
<dbReference type="RefSeq" id="WP_011763542.1">
    <property type="nucleotide sequence ID" value="NC_008701.1"/>
</dbReference>
<accession>A1RVI5</accession>
<keyword evidence="3" id="KW-1185">Reference proteome</keyword>
<dbReference type="KEGG" id="pis:Pisl_1819"/>
<protein>
    <recommendedName>
        <fullName evidence="1">Putative phage metallopeptidase domain-containing protein</fullName>
    </recommendedName>
</protein>
<dbReference type="eggNOG" id="arCOG04217">
    <property type="taxonomic scope" value="Archaea"/>
</dbReference>
<reference evidence="2" key="1">
    <citation type="submission" date="2006-12" db="EMBL/GenBank/DDBJ databases">
        <title>Complete sequence of Pyrobaculum islandicum DSM 4184.</title>
        <authorList>
            <person name="Copeland A."/>
            <person name="Lucas S."/>
            <person name="Lapidus A."/>
            <person name="Barry K."/>
            <person name="Detter J.C."/>
            <person name="Glavina del Rio T."/>
            <person name="Dalin E."/>
            <person name="Tice H."/>
            <person name="Pitluck S."/>
            <person name="Meincke L."/>
            <person name="Brettin T."/>
            <person name="Bruce D."/>
            <person name="Han C."/>
            <person name="Tapia R."/>
            <person name="Gilna P."/>
            <person name="Schmutz J."/>
            <person name="Larimer F."/>
            <person name="Land M."/>
            <person name="Hauser L."/>
            <person name="Kyrpides N."/>
            <person name="Mikhailova N."/>
            <person name="Cozen A.E."/>
            <person name="Fitz-Gibbon S.T."/>
            <person name="House C.H."/>
            <person name="Saltikov C."/>
            <person name="Lowe T."/>
            <person name="Richardson P."/>
        </authorList>
    </citation>
    <scope>NUCLEOTIDE SEQUENCE [LARGE SCALE GENOMIC DNA]</scope>
    <source>
        <strain evidence="2">DSM 4184</strain>
    </source>
</reference>
<dbReference type="HOGENOM" id="CLU_136010_0_0_2"/>
<dbReference type="STRING" id="384616.Pisl_1819"/>
<sequence>MYRIVDIETDIRNVVEKYRLGHLLKAKIAVVYNSSSRSKAVARIWGLGKIFQIAYGLEPAYVIELLPAFTTLTCREKVRAIAHELAHIPSTGNGTTRPHNTAFWRDYKTYSALFKCSDFPSLQRGKA</sequence>
<evidence type="ECO:0000259" key="1">
    <source>
        <dbReference type="Pfam" id="PF18894"/>
    </source>
</evidence>
<organism evidence="2 3">
    <name type="scientific">Pyrobaculum islandicum (strain DSM 4184 / JCM 9189 / GEO3)</name>
    <dbReference type="NCBI Taxonomy" id="384616"/>
    <lineage>
        <taxon>Archaea</taxon>
        <taxon>Thermoproteota</taxon>
        <taxon>Thermoprotei</taxon>
        <taxon>Thermoproteales</taxon>
        <taxon>Thermoproteaceae</taxon>
        <taxon>Pyrobaculum</taxon>
    </lineage>
</organism>